<organism evidence="2 3">
    <name type="scientific">Pseudomonas syringae pv. actinidiae</name>
    <dbReference type="NCBI Taxonomy" id="103796"/>
    <lineage>
        <taxon>Bacteria</taxon>
        <taxon>Pseudomonadati</taxon>
        <taxon>Pseudomonadota</taxon>
        <taxon>Gammaproteobacteria</taxon>
        <taxon>Pseudomonadales</taxon>
        <taxon>Pseudomonadaceae</taxon>
        <taxon>Pseudomonas</taxon>
        <taxon>Pseudomonas syringae</taxon>
    </lineage>
</organism>
<proteinExistence type="predicted"/>
<feature type="compositionally biased region" description="Polar residues" evidence="1">
    <location>
        <begin position="1"/>
        <end position="26"/>
    </location>
</feature>
<gene>
    <name evidence="2" type="ORF">KPSA1_01377</name>
</gene>
<evidence type="ECO:0000313" key="2">
    <source>
        <dbReference type="EMBL" id="GBH08011.1"/>
    </source>
</evidence>
<comment type="caution">
    <text evidence="2">The sequence shown here is derived from an EMBL/GenBank/DDBJ whole genome shotgun (WGS) entry which is preliminary data.</text>
</comment>
<evidence type="ECO:0000256" key="1">
    <source>
        <dbReference type="SAM" id="MobiDB-lite"/>
    </source>
</evidence>
<sequence>MFAACSVSQQTKSIKTTNGHGRTAKTTHWVAKIPTALQKRLRK</sequence>
<accession>A0A2V0Q666</accession>
<name>A0A2V0Q666_PSESF</name>
<feature type="region of interest" description="Disordered" evidence="1">
    <location>
        <begin position="1"/>
        <end position="27"/>
    </location>
</feature>
<dbReference type="EMBL" id="BGJZ01000066">
    <property type="protein sequence ID" value="GBH08011.1"/>
    <property type="molecule type" value="Genomic_DNA"/>
</dbReference>
<protein>
    <submittedName>
        <fullName evidence="2">Uncharacterized protein</fullName>
    </submittedName>
</protein>
<evidence type="ECO:0000313" key="3">
    <source>
        <dbReference type="Proteomes" id="UP000247480"/>
    </source>
</evidence>
<dbReference type="AlphaFoldDB" id="A0A2V0Q666"/>
<dbReference type="Proteomes" id="UP000247480">
    <property type="component" value="Unassembled WGS sequence"/>
</dbReference>
<reference evidence="2 3" key="1">
    <citation type="submission" date="2018-04" db="EMBL/GenBank/DDBJ databases">
        <title>Draft genome sequence of Pseudomonas syringae pv. actinidiae biovar 1 strains isolated from kiwifruit in Kagawa prefecture.</title>
        <authorList>
            <person name="Tabuchi M."/>
            <person name="Saito M."/>
            <person name="Fujiwara S."/>
            <person name="Sasa N."/>
            <person name="Akimitsu K."/>
            <person name="Gomi K."/>
            <person name="Konishi-Sugita S."/>
            <person name="Hamano K."/>
            <person name="Kataoka I."/>
        </authorList>
    </citation>
    <scope>NUCLEOTIDE SEQUENCE [LARGE SCALE GENOMIC DNA]</scope>
    <source>
        <strain evidence="2 3">MAFF212206</strain>
    </source>
</reference>